<sequence length="232" mass="25706">MKKHNCPSGTPLSASLLLLTLSYSSLSFAAVDAANIEFVTAKQLEDSIQLDKAYDKYQEIAEQYSPSTIAKLSKIRLNELNSQVFRNGVKVDNDKYPQVSKLALAKSVAKALSSHDYPYFFAHLGMPEDGTVFYAGLDQEEYNGLVKQVSELKPAVRERLINDYSAIAASLQNEIDKTIAGAIANAKQSKFSLSINGCRIADSINTCYNYRSEQGNRYIILEQAGRFYFSGL</sequence>
<dbReference type="Proteomes" id="UP000604898">
    <property type="component" value="Unassembled WGS sequence"/>
</dbReference>
<dbReference type="RefSeq" id="WP_202722609.1">
    <property type="nucleotide sequence ID" value="NZ_BPEX01000015.1"/>
</dbReference>
<organism evidence="2 3">
    <name type="scientific">Shewanella schlegeliana</name>
    <dbReference type="NCBI Taxonomy" id="190308"/>
    <lineage>
        <taxon>Bacteria</taxon>
        <taxon>Pseudomonadati</taxon>
        <taxon>Pseudomonadota</taxon>
        <taxon>Gammaproteobacteria</taxon>
        <taxon>Alteromonadales</taxon>
        <taxon>Shewanellaceae</taxon>
        <taxon>Shewanella</taxon>
    </lineage>
</organism>
<proteinExistence type="predicted"/>
<keyword evidence="3" id="KW-1185">Reference proteome</keyword>
<dbReference type="EMBL" id="JAESVD010000008">
    <property type="protein sequence ID" value="MBL4914357.1"/>
    <property type="molecule type" value="Genomic_DNA"/>
</dbReference>
<evidence type="ECO:0000256" key="1">
    <source>
        <dbReference type="SAM" id="SignalP"/>
    </source>
</evidence>
<protein>
    <submittedName>
        <fullName evidence="2">Uncharacterized protein</fullName>
    </submittedName>
</protein>
<feature type="signal peptide" evidence="1">
    <location>
        <begin position="1"/>
        <end position="29"/>
    </location>
</feature>
<accession>A0ABS1T3F5</accession>
<feature type="chain" id="PRO_5045874065" evidence="1">
    <location>
        <begin position="30"/>
        <end position="232"/>
    </location>
</feature>
<name>A0ABS1T3F5_9GAMM</name>
<gene>
    <name evidence="2" type="ORF">JMA39_14710</name>
</gene>
<reference evidence="2 3" key="1">
    <citation type="submission" date="2021-01" db="EMBL/GenBank/DDBJ databases">
        <title>Genome sequence of Shewanella schlegeliana JCM 11561.</title>
        <authorList>
            <person name="Zhang H."/>
            <person name="Li C."/>
        </authorList>
    </citation>
    <scope>NUCLEOTIDE SEQUENCE [LARGE SCALE GENOMIC DNA]</scope>
    <source>
        <strain evidence="2 3">JCM 11561</strain>
    </source>
</reference>
<evidence type="ECO:0000313" key="2">
    <source>
        <dbReference type="EMBL" id="MBL4914357.1"/>
    </source>
</evidence>
<comment type="caution">
    <text evidence="2">The sequence shown here is derived from an EMBL/GenBank/DDBJ whole genome shotgun (WGS) entry which is preliminary data.</text>
</comment>
<keyword evidence="1" id="KW-0732">Signal</keyword>
<evidence type="ECO:0000313" key="3">
    <source>
        <dbReference type="Proteomes" id="UP000604898"/>
    </source>
</evidence>